<accession>A0A1V6PV16</accession>
<evidence type="ECO:0000313" key="1">
    <source>
        <dbReference type="EMBL" id="OQD80557.1"/>
    </source>
</evidence>
<dbReference type="PANTHER" id="PTHR42336">
    <property type="entry name" value="THIOREDOXIN DOMAIN-CONTAINING PROTEIN-RELATED"/>
    <property type="match status" value="1"/>
</dbReference>
<name>A0A1V6PV16_9EURO</name>
<gene>
    <name evidence="1" type="ORF">PENANT_c034G05192</name>
</gene>
<dbReference type="PANTHER" id="PTHR42336:SF1">
    <property type="entry name" value="ALKYL HYDROPEROXIDE REDUCTASE SUBUNIT C_ THIOL SPECIFIC ANTIOXIDANT DOMAIN-CONTAINING PROTEIN"/>
    <property type="match status" value="1"/>
</dbReference>
<dbReference type="Proteomes" id="UP000191672">
    <property type="component" value="Unassembled WGS sequence"/>
</dbReference>
<dbReference type="EMBL" id="MDYN01000034">
    <property type="protein sequence ID" value="OQD80557.1"/>
    <property type="molecule type" value="Genomic_DNA"/>
</dbReference>
<dbReference type="AlphaFoldDB" id="A0A1V6PV16"/>
<sequence>MERNHRRSEKYRRRRELDTLHQVIAYSDFRNSALTPVSLFSFGTVDAHVLAEKACIDVCSLDAVRKGSIKVILVSHSSEEATSRWLKAIQQGGRLCANSGNQEPAATIIIDDEMELYAAWGLGVATREHVLNLATVYAAISLGWREGLWDRATESGSRWQTSGAYGIDRLGIVKWVHVPRRASDLADFENAQAVLLKS</sequence>
<organism evidence="1 2">
    <name type="scientific">Penicillium antarcticum</name>
    <dbReference type="NCBI Taxonomy" id="416450"/>
    <lineage>
        <taxon>Eukaryota</taxon>
        <taxon>Fungi</taxon>
        <taxon>Dikarya</taxon>
        <taxon>Ascomycota</taxon>
        <taxon>Pezizomycotina</taxon>
        <taxon>Eurotiomycetes</taxon>
        <taxon>Eurotiomycetidae</taxon>
        <taxon>Eurotiales</taxon>
        <taxon>Aspergillaceae</taxon>
        <taxon>Penicillium</taxon>
    </lineage>
</organism>
<reference evidence="2" key="1">
    <citation type="journal article" date="2017" name="Nat. Microbiol.">
        <title>Global analysis of biosynthetic gene clusters reveals vast potential of secondary metabolite production in Penicillium species.</title>
        <authorList>
            <person name="Nielsen J.C."/>
            <person name="Grijseels S."/>
            <person name="Prigent S."/>
            <person name="Ji B."/>
            <person name="Dainat J."/>
            <person name="Nielsen K.F."/>
            <person name="Frisvad J.C."/>
            <person name="Workman M."/>
            <person name="Nielsen J."/>
        </authorList>
    </citation>
    <scope>NUCLEOTIDE SEQUENCE [LARGE SCALE GENOMIC DNA]</scope>
    <source>
        <strain evidence="2">IBT 31811</strain>
    </source>
</reference>
<comment type="caution">
    <text evidence="1">The sequence shown here is derived from an EMBL/GenBank/DDBJ whole genome shotgun (WGS) entry which is preliminary data.</text>
</comment>
<keyword evidence="2" id="KW-1185">Reference proteome</keyword>
<evidence type="ECO:0000313" key="2">
    <source>
        <dbReference type="Proteomes" id="UP000191672"/>
    </source>
</evidence>
<proteinExistence type="predicted"/>
<protein>
    <submittedName>
        <fullName evidence="1">Uncharacterized protein</fullName>
    </submittedName>
</protein>